<evidence type="ECO:0000313" key="1">
    <source>
        <dbReference type="EMBL" id="UNM97258.1"/>
    </source>
</evidence>
<organism evidence="1 2">
    <name type="scientific">Ignatzschineria rhizosphaerae</name>
    <dbReference type="NCBI Taxonomy" id="2923279"/>
    <lineage>
        <taxon>Bacteria</taxon>
        <taxon>Pseudomonadati</taxon>
        <taxon>Pseudomonadota</taxon>
        <taxon>Gammaproteobacteria</taxon>
        <taxon>Cardiobacteriales</taxon>
        <taxon>Ignatzschineriaceae</taxon>
        <taxon>Ignatzschineria</taxon>
    </lineage>
</organism>
<reference evidence="1 2" key="1">
    <citation type="submission" date="2022-03" db="EMBL/GenBank/DDBJ databases">
        <title>Ignatzschineria rhizosphaerae HR5S32.</title>
        <authorList>
            <person name="Sun J.Q."/>
            <person name="Feng J.Y."/>
        </authorList>
    </citation>
    <scope>NUCLEOTIDE SEQUENCE [LARGE SCALE GENOMIC DNA]</scope>
    <source>
        <strain evidence="1 2">HR5S32</strain>
    </source>
</reference>
<dbReference type="RefSeq" id="WP_242152403.1">
    <property type="nucleotide sequence ID" value="NZ_CP093379.1"/>
</dbReference>
<keyword evidence="2" id="KW-1185">Reference proteome</keyword>
<name>A0ABY3X2Z3_9GAMM</name>
<sequence length="160" mass="18062">MKLGWKVALIGNALMLIAGCSNILVEQTAKMDNYRAELDKEPLMSEKARQQFYETQLWYNPSLWQAKNARQGSSAKKIKEDFFGCVLVAEEIEKNISAEIGGRDPIQTTHARATIEVCMISKKYQAVDREKKLICESAGSDVLPICDFSHDVILDYRGWG</sequence>
<gene>
    <name evidence="1" type="ORF">MMG00_05240</name>
</gene>
<dbReference type="Proteomes" id="UP000829542">
    <property type="component" value="Chromosome"/>
</dbReference>
<evidence type="ECO:0008006" key="3">
    <source>
        <dbReference type="Google" id="ProtNLM"/>
    </source>
</evidence>
<accession>A0ABY3X2Z3</accession>
<evidence type="ECO:0000313" key="2">
    <source>
        <dbReference type="Proteomes" id="UP000829542"/>
    </source>
</evidence>
<proteinExistence type="predicted"/>
<protein>
    <recommendedName>
        <fullName evidence="3">Lipoprotein</fullName>
    </recommendedName>
</protein>
<dbReference type="PROSITE" id="PS51257">
    <property type="entry name" value="PROKAR_LIPOPROTEIN"/>
    <property type="match status" value="1"/>
</dbReference>
<dbReference type="EMBL" id="CP093379">
    <property type="protein sequence ID" value="UNM97258.1"/>
    <property type="molecule type" value="Genomic_DNA"/>
</dbReference>